<keyword evidence="3" id="KW-1185">Reference proteome</keyword>
<dbReference type="PANTHER" id="PTHR10622:SF11">
    <property type="entry name" value="HET-DOMAIN-CONTAINING PROTEIN"/>
    <property type="match status" value="1"/>
</dbReference>
<dbReference type="AlphaFoldDB" id="A0A6A5U3M2"/>
<sequence length="244" mass="28861">MRLLKLSGDDEFSFTKDILDENEIPRYAILSHTWQEDQEVTFDEFSNYENKSKAGYDKIRFCAQQAKRDGLEYFWVDTCCINKADAVELQDAINSMFRWYQQASQCYVYLADVPIKKRKAGYENFQYTWEPSFQQSRWFTRGWTLQELLAPHSVKFFSKEGTRLGDKKSLERQIHEITGIPLRVLQGAPLHDFSKEDRLSWSEGRHTTRKEDRAYSMLGIFGIFMLPNYGEGEENAFRRLHKEI</sequence>
<evidence type="ECO:0000313" key="2">
    <source>
        <dbReference type="EMBL" id="KAF1957576.1"/>
    </source>
</evidence>
<evidence type="ECO:0000313" key="3">
    <source>
        <dbReference type="Proteomes" id="UP000800035"/>
    </source>
</evidence>
<dbReference type="Proteomes" id="UP000800035">
    <property type="component" value="Unassembled WGS sequence"/>
</dbReference>
<evidence type="ECO:0000259" key="1">
    <source>
        <dbReference type="Pfam" id="PF06985"/>
    </source>
</evidence>
<dbReference type="InterPro" id="IPR010730">
    <property type="entry name" value="HET"/>
</dbReference>
<organism evidence="2 3">
    <name type="scientific">Byssothecium circinans</name>
    <dbReference type="NCBI Taxonomy" id="147558"/>
    <lineage>
        <taxon>Eukaryota</taxon>
        <taxon>Fungi</taxon>
        <taxon>Dikarya</taxon>
        <taxon>Ascomycota</taxon>
        <taxon>Pezizomycotina</taxon>
        <taxon>Dothideomycetes</taxon>
        <taxon>Pleosporomycetidae</taxon>
        <taxon>Pleosporales</taxon>
        <taxon>Massarineae</taxon>
        <taxon>Massarinaceae</taxon>
        <taxon>Byssothecium</taxon>
    </lineage>
</organism>
<gene>
    <name evidence="2" type="ORF">CC80DRAFT_395557</name>
</gene>
<dbReference type="Pfam" id="PF06985">
    <property type="entry name" value="HET"/>
    <property type="match status" value="1"/>
</dbReference>
<protein>
    <submittedName>
        <fullName evidence="2">HET-domain-containing protein</fullName>
    </submittedName>
</protein>
<reference evidence="2" key="1">
    <citation type="journal article" date="2020" name="Stud. Mycol.">
        <title>101 Dothideomycetes genomes: a test case for predicting lifestyles and emergence of pathogens.</title>
        <authorList>
            <person name="Haridas S."/>
            <person name="Albert R."/>
            <person name="Binder M."/>
            <person name="Bloem J."/>
            <person name="Labutti K."/>
            <person name="Salamov A."/>
            <person name="Andreopoulos B."/>
            <person name="Baker S."/>
            <person name="Barry K."/>
            <person name="Bills G."/>
            <person name="Bluhm B."/>
            <person name="Cannon C."/>
            <person name="Castanera R."/>
            <person name="Culley D."/>
            <person name="Daum C."/>
            <person name="Ezra D."/>
            <person name="Gonzalez J."/>
            <person name="Henrissat B."/>
            <person name="Kuo A."/>
            <person name="Liang C."/>
            <person name="Lipzen A."/>
            <person name="Lutzoni F."/>
            <person name="Magnuson J."/>
            <person name="Mondo S."/>
            <person name="Nolan M."/>
            <person name="Ohm R."/>
            <person name="Pangilinan J."/>
            <person name="Park H.-J."/>
            <person name="Ramirez L."/>
            <person name="Alfaro M."/>
            <person name="Sun H."/>
            <person name="Tritt A."/>
            <person name="Yoshinaga Y."/>
            <person name="Zwiers L.-H."/>
            <person name="Turgeon B."/>
            <person name="Goodwin S."/>
            <person name="Spatafora J."/>
            <person name="Crous P."/>
            <person name="Grigoriev I."/>
        </authorList>
    </citation>
    <scope>NUCLEOTIDE SEQUENCE</scope>
    <source>
        <strain evidence="2">CBS 675.92</strain>
    </source>
</reference>
<accession>A0A6A5U3M2</accession>
<dbReference type="OrthoDB" id="674604at2759"/>
<dbReference type="PANTHER" id="PTHR10622">
    <property type="entry name" value="HET DOMAIN-CONTAINING PROTEIN"/>
    <property type="match status" value="1"/>
</dbReference>
<proteinExistence type="predicted"/>
<name>A0A6A5U3M2_9PLEO</name>
<feature type="non-terminal residue" evidence="2">
    <location>
        <position position="244"/>
    </location>
</feature>
<dbReference type="EMBL" id="ML976989">
    <property type="protein sequence ID" value="KAF1957576.1"/>
    <property type="molecule type" value="Genomic_DNA"/>
</dbReference>
<feature type="domain" description="Heterokaryon incompatibility" evidence="1">
    <location>
        <begin position="27"/>
        <end position="112"/>
    </location>
</feature>